<dbReference type="EMBL" id="AP015029">
    <property type="protein sequence ID" value="BAW24360.1"/>
    <property type="molecule type" value="Genomic_DNA"/>
</dbReference>
<dbReference type="Proteomes" id="UP000218731">
    <property type="component" value="Chromosome 1"/>
</dbReference>
<evidence type="ECO:0000313" key="1">
    <source>
        <dbReference type="EMBL" id="BAW24360.1"/>
    </source>
</evidence>
<proteinExistence type="predicted"/>
<gene>
    <name evidence="1" type="ORF">KF715C_ch37870</name>
</gene>
<organism evidence="1 2">
    <name type="scientific">Pseudomonas putida</name>
    <name type="common">Arthrobacter siderocapsulatus</name>
    <dbReference type="NCBI Taxonomy" id="303"/>
    <lineage>
        <taxon>Bacteria</taxon>
        <taxon>Pseudomonadati</taxon>
        <taxon>Pseudomonadota</taxon>
        <taxon>Gammaproteobacteria</taxon>
        <taxon>Pseudomonadales</taxon>
        <taxon>Pseudomonadaceae</taxon>
        <taxon>Pseudomonas</taxon>
    </lineage>
</organism>
<name>A0A1L7NFX4_PSEPU</name>
<sequence>MVERIHLIFEEFKKSPLAHNYGSLYLHDAAHEKLKHLPQHAYLGHLQLTRGLRRLGLSELVTSEENPEGFV</sequence>
<protein>
    <submittedName>
        <fullName evidence="1">Uncharacterized protein</fullName>
    </submittedName>
</protein>
<evidence type="ECO:0000313" key="2">
    <source>
        <dbReference type="Proteomes" id="UP000218731"/>
    </source>
</evidence>
<accession>A0A1L7NFX4</accession>
<dbReference type="AlphaFoldDB" id="A0A1L7NFX4"/>
<reference evidence="1 2" key="1">
    <citation type="submission" date="2015-11" db="EMBL/GenBank/DDBJ databases">
        <title>Complete genome sequencing of a biphenyl-degrading bacterium, Pseudomonas putida KF715 (=NBRC110667).</title>
        <authorList>
            <person name="Suenaga H."/>
            <person name="Fujihara N."/>
            <person name="Watanabe T."/>
            <person name="Hirose J."/>
            <person name="Kimura N."/>
            <person name="Yamazoe A."/>
            <person name="Hosoyama A."/>
            <person name="Shimodaira J."/>
            <person name="Furukawa K."/>
        </authorList>
    </citation>
    <scope>NUCLEOTIDE SEQUENCE [LARGE SCALE GENOMIC DNA]</scope>
    <source>
        <strain evidence="1 2">KF715</strain>
    </source>
</reference>